<gene>
    <name evidence="1" type="ORF">ACFO4L_11190</name>
</gene>
<proteinExistence type="predicted"/>
<evidence type="ECO:0000313" key="1">
    <source>
        <dbReference type="EMBL" id="MFC4737153.1"/>
    </source>
</evidence>
<dbReference type="RefSeq" id="WP_377909758.1">
    <property type="nucleotide sequence ID" value="NZ_JBHSGK010000013.1"/>
</dbReference>
<comment type="caution">
    <text evidence="1">The sequence shown here is derived from an EMBL/GenBank/DDBJ whole genome shotgun (WGS) entry which is preliminary data.</text>
</comment>
<accession>A0ABV9NUT7</accession>
<reference evidence="2" key="1">
    <citation type="journal article" date="2019" name="Int. J. Syst. Evol. Microbiol.">
        <title>The Global Catalogue of Microorganisms (GCM) 10K type strain sequencing project: providing services to taxonomists for standard genome sequencing and annotation.</title>
        <authorList>
            <consortium name="The Broad Institute Genomics Platform"/>
            <consortium name="The Broad Institute Genome Sequencing Center for Infectious Disease"/>
            <person name="Wu L."/>
            <person name="Ma J."/>
        </authorList>
    </citation>
    <scope>NUCLEOTIDE SEQUENCE [LARGE SCALE GENOMIC DNA]</scope>
    <source>
        <strain evidence="2">JCM 12165</strain>
    </source>
</reference>
<dbReference type="EMBL" id="JBHSGK010000013">
    <property type="protein sequence ID" value="MFC4737153.1"/>
    <property type="molecule type" value="Genomic_DNA"/>
</dbReference>
<name>A0ABV9NUT7_9BACI</name>
<evidence type="ECO:0000313" key="2">
    <source>
        <dbReference type="Proteomes" id="UP001595896"/>
    </source>
</evidence>
<protein>
    <submittedName>
        <fullName evidence="1">Uncharacterized protein</fullName>
    </submittedName>
</protein>
<keyword evidence="2" id="KW-1185">Reference proteome</keyword>
<sequence length="75" mass="8659">MSIDKRNQLGHEPFRYRVSKQETVFIDYEGRQVTTLKGKQAQKFLARAANATDEKERQLLMAKATGNFKRGNERG</sequence>
<organism evidence="1 2">
    <name type="scientific">Bacillus daqingensis</name>
    <dbReference type="NCBI Taxonomy" id="872396"/>
    <lineage>
        <taxon>Bacteria</taxon>
        <taxon>Bacillati</taxon>
        <taxon>Bacillota</taxon>
        <taxon>Bacilli</taxon>
        <taxon>Bacillales</taxon>
        <taxon>Bacillaceae</taxon>
        <taxon>Bacillus</taxon>
    </lineage>
</organism>
<dbReference type="Proteomes" id="UP001595896">
    <property type="component" value="Unassembled WGS sequence"/>
</dbReference>